<keyword evidence="1" id="KW-1133">Transmembrane helix</keyword>
<gene>
    <name evidence="2" type="ORF">SDC9_158521</name>
</gene>
<dbReference type="InterPro" id="IPR010178">
    <property type="entry name" value="Lit"/>
</dbReference>
<dbReference type="Pfam" id="PF07314">
    <property type="entry name" value="Lit"/>
    <property type="match status" value="1"/>
</dbReference>
<reference evidence="2" key="1">
    <citation type="submission" date="2019-08" db="EMBL/GenBank/DDBJ databases">
        <authorList>
            <person name="Kucharzyk K."/>
            <person name="Murdoch R.W."/>
            <person name="Higgins S."/>
            <person name="Loffler F."/>
        </authorList>
    </citation>
    <scope>NUCLEOTIDE SEQUENCE</scope>
</reference>
<evidence type="ECO:0000256" key="1">
    <source>
        <dbReference type="SAM" id="Phobius"/>
    </source>
</evidence>
<feature type="transmembrane region" description="Helical" evidence="1">
    <location>
        <begin position="162"/>
        <end position="182"/>
    </location>
</feature>
<proteinExistence type="predicted"/>
<keyword evidence="1" id="KW-0812">Transmembrane</keyword>
<dbReference type="AlphaFoldDB" id="A0A645FBB7"/>
<feature type="transmembrane region" description="Helical" evidence="1">
    <location>
        <begin position="72"/>
        <end position="92"/>
    </location>
</feature>
<keyword evidence="1" id="KW-0472">Membrane</keyword>
<feature type="transmembrane region" description="Helical" evidence="1">
    <location>
        <begin position="99"/>
        <end position="121"/>
    </location>
</feature>
<comment type="caution">
    <text evidence="2">The sequence shown here is derived from an EMBL/GenBank/DDBJ whole genome shotgun (WGS) entry which is preliminary data.</text>
</comment>
<protein>
    <recommendedName>
        <fullName evidence="3">TIGR01906 family membrane protein</fullName>
    </recommendedName>
</protein>
<name>A0A645FBB7_9ZZZZ</name>
<evidence type="ECO:0008006" key="3">
    <source>
        <dbReference type="Google" id="ProtNLM"/>
    </source>
</evidence>
<evidence type="ECO:0000313" key="2">
    <source>
        <dbReference type="EMBL" id="MPN11220.1"/>
    </source>
</evidence>
<sequence length="195" mass="22215">MTAVLAATFTYPWFSAGLVNNYDLTAAQMQANYDRVVHYSLFPWVSELRLDTLPMSDSGRQHFADAKDLFQVFVQAGLICLVIALVLGIWLWRRHRSSGFLIAGGIITLATPLLIAIPLMINFDRSFVVFHELFFDNDLWIFDPRTDPIINYLPESLFMRNAFAILVLMIVLSVAVIFWGRWAGRRAARARLSAE</sequence>
<accession>A0A645FBB7</accession>
<dbReference type="EMBL" id="VSSQ01057419">
    <property type="protein sequence ID" value="MPN11220.1"/>
    <property type="molecule type" value="Genomic_DNA"/>
</dbReference>
<dbReference type="NCBIfam" id="TIGR01906">
    <property type="entry name" value="integ_TIGR01906"/>
    <property type="match status" value="1"/>
</dbReference>
<organism evidence="2">
    <name type="scientific">bioreactor metagenome</name>
    <dbReference type="NCBI Taxonomy" id="1076179"/>
    <lineage>
        <taxon>unclassified sequences</taxon>
        <taxon>metagenomes</taxon>
        <taxon>ecological metagenomes</taxon>
    </lineage>
</organism>